<dbReference type="PANTHER" id="PTHR43003">
    <property type="entry name" value="DNA-3-METHYLADENINE GLYCOSYLASE"/>
    <property type="match status" value="1"/>
</dbReference>
<dbReference type="PANTHER" id="PTHR43003:SF5">
    <property type="entry name" value="DNA-3-METHYLADENINE GLYCOSYLASE"/>
    <property type="match status" value="1"/>
</dbReference>
<dbReference type="EMBL" id="JBHUOM010000012">
    <property type="protein sequence ID" value="MFD2935214.1"/>
    <property type="molecule type" value="Genomic_DNA"/>
</dbReference>
<dbReference type="Pfam" id="PF00730">
    <property type="entry name" value="HhH-GPD"/>
    <property type="match status" value="1"/>
</dbReference>
<evidence type="ECO:0000256" key="5">
    <source>
        <dbReference type="ARBA" id="ARBA00023204"/>
    </source>
</evidence>
<dbReference type="EC" id="3.2.2.21" evidence="3"/>
<dbReference type="PROSITE" id="PS00516">
    <property type="entry name" value="ALKYLBASE_DNA_GLYCOS"/>
    <property type="match status" value="1"/>
</dbReference>
<accession>A0ABW6AIA1</accession>
<evidence type="ECO:0000256" key="3">
    <source>
        <dbReference type="ARBA" id="ARBA00012000"/>
    </source>
</evidence>
<dbReference type="SUPFAM" id="SSF48150">
    <property type="entry name" value="DNA-glycosylase"/>
    <property type="match status" value="1"/>
</dbReference>
<keyword evidence="4" id="KW-0227">DNA damage</keyword>
<reference evidence="8" key="1">
    <citation type="journal article" date="2019" name="Int. J. Syst. Evol. Microbiol.">
        <title>The Global Catalogue of Microorganisms (GCM) 10K type strain sequencing project: providing services to taxonomists for standard genome sequencing and annotation.</title>
        <authorList>
            <consortium name="The Broad Institute Genomics Platform"/>
            <consortium name="The Broad Institute Genome Sequencing Center for Infectious Disease"/>
            <person name="Wu L."/>
            <person name="Ma J."/>
        </authorList>
    </citation>
    <scope>NUCLEOTIDE SEQUENCE [LARGE SCALE GENOMIC DNA]</scope>
    <source>
        <strain evidence="8">KCTC 52490</strain>
    </source>
</reference>
<comment type="catalytic activity">
    <reaction evidence="1">
        <text>Hydrolysis of alkylated DNA, releasing 3-methyladenine, 3-methylguanine, 7-methylguanine and 7-methyladenine.</text>
        <dbReference type="EC" id="3.2.2.21"/>
    </reaction>
</comment>
<comment type="caution">
    <text evidence="7">The sequence shown here is derived from an EMBL/GenBank/DDBJ whole genome shotgun (WGS) entry which is preliminary data.</text>
</comment>
<sequence length="217" mass="24699">MLLTNSPALAHLALDPVMDRIIAETPAPKALNDSADTYAMDRVYLALLESIVSQQISVKAADAIFARFQALFPDNYPQADALLLKTTDELRSAGLSFQKIKYLQSVAEFSLNKSSEIPAFDRARLDAMTDEEIVQYLLPIKGVGRWTVEMLLMFVLDRPDVFPIDDLVIRQRMVRAYPDQTEGLTGKALYKVLHEIAESWRPYRTTASRYLWRWQAK</sequence>
<dbReference type="RefSeq" id="WP_381502701.1">
    <property type="nucleotide sequence ID" value="NZ_JBHUOM010000012.1"/>
</dbReference>
<organism evidence="7 8">
    <name type="scientific">Spirosoma flavum</name>
    <dbReference type="NCBI Taxonomy" id="2048557"/>
    <lineage>
        <taxon>Bacteria</taxon>
        <taxon>Pseudomonadati</taxon>
        <taxon>Bacteroidota</taxon>
        <taxon>Cytophagia</taxon>
        <taxon>Cytophagales</taxon>
        <taxon>Cytophagaceae</taxon>
        <taxon>Spirosoma</taxon>
    </lineage>
</organism>
<name>A0ABW6AIA1_9BACT</name>
<protein>
    <recommendedName>
        <fullName evidence="3">DNA-3-methyladenine glycosylase II</fullName>
        <ecNumber evidence="3">3.2.2.21</ecNumber>
    </recommendedName>
</protein>
<dbReference type="CDD" id="cd00056">
    <property type="entry name" value="ENDO3c"/>
    <property type="match status" value="1"/>
</dbReference>
<evidence type="ECO:0000313" key="7">
    <source>
        <dbReference type="EMBL" id="MFD2935214.1"/>
    </source>
</evidence>
<evidence type="ECO:0000256" key="4">
    <source>
        <dbReference type="ARBA" id="ARBA00022763"/>
    </source>
</evidence>
<keyword evidence="8" id="KW-1185">Reference proteome</keyword>
<dbReference type="InterPro" id="IPR000035">
    <property type="entry name" value="Alkylbase_DNA_glycsylse_CS"/>
</dbReference>
<evidence type="ECO:0000313" key="8">
    <source>
        <dbReference type="Proteomes" id="UP001597512"/>
    </source>
</evidence>
<gene>
    <name evidence="7" type="ORF">ACFS25_15590</name>
</gene>
<feature type="domain" description="HhH-GPD" evidence="6">
    <location>
        <begin position="52"/>
        <end position="216"/>
    </location>
</feature>
<keyword evidence="5" id="KW-0234">DNA repair</keyword>
<dbReference type="SMART" id="SM00478">
    <property type="entry name" value="ENDO3c"/>
    <property type="match status" value="1"/>
</dbReference>
<dbReference type="Gene3D" id="1.10.1670.40">
    <property type="match status" value="1"/>
</dbReference>
<dbReference type="InterPro" id="IPR003265">
    <property type="entry name" value="HhH-GPD_domain"/>
</dbReference>
<dbReference type="Gene3D" id="1.10.340.30">
    <property type="entry name" value="Hypothetical protein, domain 2"/>
    <property type="match status" value="1"/>
</dbReference>
<evidence type="ECO:0000256" key="2">
    <source>
        <dbReference type="ARBA" id="ARBA00010817"/>
    </source>
</evidence>
<evidence type="ECO:0000259" key="6">
    <source>
        <dbReference type="SMART" id="SM00478"/>
    </source>
</evidence>
<dbReference type="InterPro" id="IPR051912">
    <property type="entry name" value="Alkylbase_DNA_Glycosylase/TA"/>
</dbReference>
<dbReference type="Proteomes" id="UP001597512">
    <property type="component" value="Unassembled WGS sequence"/>
</dbReference>
<proteinExistence type="inferred from homology"/>
<evidence type="ECO:0000256" key="1">
    <source>
        <dbReference type="ARBA" id="ARBA00000086"/>
    </source>
</evidence>
<comment type="similarity">
    <text evidence="2">Belongs to the alkylbase DNA glycosidase AlkA family.</text>
</comment>
<dbReference type="InterPro" id="IPR011257">
    <property type="entry name" value="DNA_glycosylase"/>
</dbReference>